<dbReference type="Pfam" id="PF00271">
    <property type="entry name" value="Helicase_C"/>
    <property type="match status" value="1"/>
</dbReference>
<dbReference type="GO" id="GO:0005524">
    <property type="term" value="F:ATP binding"/>
    <property type="evidence" value="ECO:0007669"/>
    <property type="project" value="UniProtKB-KW"/>
</dbReference>
<evidence type="ECO:0000256" key="3">
    <source>
        <dbReference type="ARBA" id="ARBA00022840"/>
    </source>
</evidence>
<dbReference type="InterPro" id="IPR049730">
    <property type="entry name" value="SNF2/RAD54-like_C"/>
</dbReference>
<dbReference type="Proteomes" id="UP001203852">
    <property type="component" value="Unassembled WGS sequence"/>
</dbReference>
<accession>A0AAN6DTN8</accession>
<dbReference type="InterPro" id="IPR027417">
    <property type="entry name" value="P-loop_NTPase"/>
</dbReference>
<dbReference type="SUPFAM" id="SSF52540">
    <property type="entry name" value="P-loop containing nucleoside triphosphate hydrolases"/>
    <property type="match status" value="1"/>
</dbReference>
<evidence type="ECO:0000313" key="5">
    <source>
        <dbReference type="EMBL" id="KAI1610625.1"/>
    </source>
</evidence>
<dbReference type="InterPro" id="IPR050628">
    <property type="entry name" value="SNF2_RAD54_helicase_TF"/>
</dbReference>
<dbReference type="InterPro" id="IPR001650">
    <property type="entry name" value="Helicase_C-like"/>
</dbReference>
<dbReference type="CDD" id="cd18793">
    <property type="entry name" value="SF2_C_SNF"/>
    <property type="match status" value="1"/>
</dbReference>
<evidence type="ECO:0000256" key="2">
    <source>
        <dbReference type="ARBA" id="ARBA00022801"/>
    </source>
</evidence>
<dbReference type="GO" id="GO:0006281">
    <property type="term" value="P:DNA repair"/>
    <property type="evidence" value="ECO:0007669"/>
    <property type="project" value="TreeGrafter"/>
</dbReference>
<keyword evidence="1" id="KW-0547">Nucleotide-binding</keyword>
<dbReference type="GO" id="GO:0005634">
    <property type="term" value="C:nucleus"/>
    <property type="evidence" value="ECO:0007669"/>
    <property type="project" value="TreeGrafter"/>
</dbReference>
<comment type="caution">
    <text evidence="5">The sequence shown here is derived from an EMBL/GenBank/DDBJ whole genome shotgun (WGS) entry which is preliminary data.</text>
</comment>
<keyword evidence="3" id="KW-0067">ATP-binding</keyword>
<keyword evidence="2 5" id="KW-0378">Hydrolase</keyword>
<feature type="domain" description="Helicase C-terminal" evidence="4">
    <location>
        <begin position="145"/>
        <end position="304"/>
    </location>
</feature>
<dbReference type="GO" id="GO:0016787">
    <property type="term" value="F:hydrolase activity"/>
    <property type="evidence" value="ECO:0007669"/>
    <property type="project" value="UniProtKB-KW"/>
</dbReference>
<name>A0AAN6DTN8_9EURO</name>
<sequence>MYLNALEWLNELRLICNHGLMHPGKEWQGVLQKASSAGPWNKTKAKQAFATLVDAGSAICKLCQANMATGTGEADSLEHSKPSLSRCMTVICSSCIQNRLNGEQVPGCGCNPACPKAEVSWAPETSNRPAEAGLPTIEEKKVSTKLRTLLQDLKQHEKAEKSVVFSFWTYTLDIIESLLRQHTSIPYARIDGNLSGARREQAIQRFQTDDSVRVILVSITCGGTGLDLTAASRAYLLEPQWNPMIEEQALSPIHRLGQTKEVNTIRYRVRNSFEEKVAMIQDMKRDIAAGAFSSDLPASGLSKSSRLQEFRDAF</sequence>
<dbReference type="Gene3D" id="3.40.50.300">
    <property type="entry name" value="P-loop containing nucleotide triphosphate hydrolases"/>
    <property type="match status" value="1"/>
</dbReference>
<proteinExistence type="predicted"/>
<protein>
    <submittedName>
        <fullName evidence="5">P-loop containing nucleoside triphosphate hydrolase protein</fullName>
    </submittedName>
</protein>
<dbReference type="GO" id="GO:0008094">
    <property type="term" value="F:ATP-dependent activity, acting on DNA"/>
    <property type="evidence" value="ECO:0007669"/>
    <property type="project" value="TreeGrafter"/>
</dbReference>
<dbReference type="AlphaFoldDB" id="A0AAN6DTN8"/>
<evidence type="ECO:0000313" key="6">
    <source>
        <dbReference type="Proteomes" id="UP001203852"/>
    </source>
</evidence>
<dbReference type="SMART" id="SM00490">
    <property type="entry name" value="HELICc"/>
    <property type="match status" value="1"/>
</dbReference>
<gene>
    <name evidence="5" type="ORF">EDD36DRAFT_498465</name>
</gene>
<reference evidence="5" key="1">
    <citation type="journal article" date="2022" name="bioRxiv">
        <title>Deciphering the potential niche of two novel black yeast fungi from a biological soil crust based on their genomes, phenotypes, and melanin regulation.</title>
        <authorList>
            <consortium name="DOE Joint Genome Institute"/>
            <person name="Carr E.C."/>
            <person name="Barton Q."/>
            <person name="Grambo S."/>
            <person name="Sullivan M."/>
            <person name="Renfro C.M."/>
            <person name="Kuo A."/>
            <person name="Pangilinan J."/>
            <person name="Lipzen A."/>
            <person name="Keymanesh K."/>
            <person name="Savage E."/>
            <person name="Barry K."/>
            <person name="Grigoriev I.V."/>
            <person name="Riekhof W.R."/>
            <person name="Harris S.S."/>
        </authorList>
    </citation>
    <scope>NUCLEOTIDE SEQUENCE</scope>
    <source>
        <strain evidence="5">JF 03-4F</strain>
    </source>
</reference>
<dbReference type="PANTHER" id="PTHR45626">
    <property type="entry name" value="TRANSCRIPTION TERMINATION FACTOR 2-RELATED"/>
    <property type="match status" value="1"/>
</dbReference>
<organism evidence="5 6">
    <name type="scientific">Exophiala viscosa</name>
    <dbReference type="NCBI Taxonomy" id="2486360"/>
    <lineage>
        <taxon>Eukaryota</taxon>
        <taxon>Fungi</taxon>
        <taxon>Dikarya</taxon>
        <taxon>Ascomycota</taxon>
        <taxon>Pezizomycotina</taxon>
        <taxon>Eurotiomycetes</taxon>
        <taxon>Chaetothyriomycetidae</taxon>
        <taxon>Chaetothyriales</taxon>
        <taxon>Herpotrichiellaceae</taxon>
        <taxon>Exophiala</taxon>
    </lineage>
</organism>
<keyword evidence="6" id="KW-1185">Reference proteome</keyword>
<dbReference type="EMBL" id="MU404358">
    <property type="protein sequence ID" value="KAI1610625.1"/>
    <property type="molecule type" value="Genomic_DNA"/>
</dbReference>
<dbReference type="PROSITE" id="PS51194">
    <property type="entry name" value="HELICASE_CTER"/>
    <property type="match status" value="1"/>
</dbReference>
<evidence type="ECO:0000259" key="4">
    <source>
        <dbReference type="PROSITE" id="PS51194"/>
    </source>
</evidence>
<evidence type="ECO:0000256" key="1">
    <source>
        <dbReference type="ARBA" id="ARBA00022741"/>
    </source>
</evidence>